<dbReference type="EMBL" id="RIBY02002611">
    <property type="protein sequence ID" value="KAH9808141.1"/>
    <property type="molecule type" value="Genomic_DNA"/>
</dbReference>
<sequence length="92" mass="9994">MPKKQADVLAACICQEKQSHHIAKAEKAKDKDDLTDPKGLRDSPAERVGKGECAVGAADQSVRRRWQWMVMLATLCPDIPTLSPGVVEPGGR</sequence>
<dbReference type="AlphaFoldDB" id="A0A9W7SHN5"/>
<name>A0A9W7SHN5_9PEZI</name>
<reference evidence="2 3" key="1">
    <citation type="journal article" date="2018" name="IMA Fungus">
        <title>IMA Genome-F 10: Nine draft genome sequences of Claviceps purpurea s.lat., including C. arundinis, C. humidiphila, and C. cf. spartinae, pseudomolecules for the pitch canker pathogen Fusarium circinatum, draft genome of Davidsoniella eucalypti, Grosmannia galeiformis, Quambalaria eucalypti, and Teratosphaeria destructans.</title>
        <authorList>
            <person name="Wingfield B.D."/>
            <person name="Liu M."/>
            <person name="Nguyen H.D."/>
            <person name="Lane F.A."/>
            <person name="Morgan S.W."/>
            <person name="De Vos L."/>
            <person name="Wilken P.M."/>
            <person name="Duong T.A."/>
            <person name="Aylward J."/>
            <person name="Coetzee M.P."/>
            <person name="Dadej K."/>
            <person name="De Beer Z.W."/>
            <person name="Findlay W."/>
            <person name="Havenga M."/>
            <person name="Kolarik M."/>
            <person name="Menzies J.G."/>
            <person name="Naidoo K."/>
            <person name="Pochopski O."/>
            <person name="Shoukouhi P."/>
            <person name="Santana Q.C."/>
            <person name="Seifert K.A."/>
            <person name="Soal N."/>
            <person name="Steenkamp E.T."/>
            <person name="Tatham C.T."/>
            <person name="van der Nest M.A."/>
            <person name="Wingfield M.J."/>
        </authorList>
    </citation>
    <scope>NUCLEOTIDE SEQUENCE [LARGE SCALE GENOMIC DNA]</scope>
    <source>
        <strain evidence="2">CMW44962</strain>
    </source>
</reference>
<comment type="caution">
    <text evidence="2">The sequence shown here is derived from an EMBL/GenBank/DDBJ whole genome shotgun (WGS) entry which is preliminary data.</text>
</comment>
<dbReference type="Proteomes" id="UP001138500">
    <property type="component" value="Unassembled WGS sequence"/>
</dbReference>
<organism evidence="2 3">
    <name type="scientific">Teratosphaeria destructans</name>
    <dbReference type="NCBI Taxonomy" id="418781"/>
    <lineage>
        <taxon>Eukaryota</taxon>
        <taxon>Fungi</taxon>
        <taxon>Dikarya</taxon>
        <taxon>Ascomycota</taxon>
        <taxon>Pezizomycotina</taxon>
        <taxon>Dothideomycetes</taxon>
        <taxon>Dothideomycetidae</taxon>
        <taxon>Mycosphaerellales</taxon>
        <taxon>Teratosphaeriaceae</taxon>
        <taxon>Teratosphaeria</taxon>
    </lineage>
</organism>
<feature type="compositionally biased region" description="Basic and acidic residues" evidence="1">
    <location>
        <begin position="22"/>
        <end position="50"/>
    </location>
</feature>
<gene>
    <name evidence="2" type="ORF">Tdes44962_MAKER06322</name>
</gene>
<evidence type="ECO:0000313" key="3">
    <source>
        <dbReference type="Proteomes" id="UP001138500"/>
    </source>
</evidence>
<protein>
    <submittedName>
        <fullName evidence="2">Uncharacterized protein</fullName>
    </submittedName>
</protein>
<accession>A0A9W7SHN5</accession>
<evidence type="ECO:0000256" key="1">
    <source>
        <dbReference type="SAM" id="MobiDB-lite"/>
    </source>
</evidence>
<proteinExistence type="predicted"/>
<reference evidence="2 3" key="2">
    <citation type="journal article" date="2021" name="Curr. Genet.">
        <title>Genetic response to nitrogen starvation in the aggressive Eucalyptus foliar pathogen Teratosphaeria destructans.</title>
        <authorList>
            <person name="Havenga M."/>
            <person name="Wingfield B.D."/>
            <person name="Wingfield M.J."/>
            <person name="Dreyer L.L."/>
            <person name="Roets F."/>
            <person name="Aylward J."/>
        </authorList>
    </citation>
    <scope>NUCLEOTIDE SEQUENCE [LARGE SCALE GENOMIC DNA]</scope>
    <source>
        <strain evidence="2">CMW44962</strain>
    </source>
</reference>
<feature type="region of interest" description="Disordered" evidence="1">
    <location>
        <begin position="22"/>
        <end position="52"/>
    </location>
</feature>
<keyword evidence="3" id="KW-1185">Reference proteome</keyword>
<evidence type="ECO:0000313" key="2">
    <source>
        <dbReference type="EMBL" id="KAH9808141.1"/>
    </source>
</evidence>